<dbReference type="GO" id="GO:0008745">
    <property type="term" value="F:N-acetylmuramoyl-L-alanine amidase activity"/>
    <property type="evidence" value="ECO:0007669"/>
    <property type="project" value="UniProtKB-EC"/>
</dbReference>
<comment type="caution">
    <text evidence="2">The sequence shown here is derived from an EMBL/GenBank/DDBJ whole genome shotgun (WGS) entry which is preliminary data.</text>
</comment>
<dbReference type="EMBL" id="JMPJ01000080">
    <property type="protein sequence ID" value="KFC76955.1"/>
    <property type="molecule type" value="Genomic_DNA"/>
</dbReference>
<evidence type="ECO:0000313" key="2">
    <source>
        <dbReference type="EMBL" id="KFC76955.1"/>
    </source>
</evidence>
<reference evidence="2 3" key="1">
    <citation type="submission" date="2014-05" db="EMBL/GenBank/DDBJ databases">
        <title>ATOL: Assembling a taxonomically balanced genome-scale reconstruction of the evolutionary history of the Enterobacteriaceae.</title>
        <authorList>
            <person name="Plunkett G.III."/>
            <person name="Neeno-Eckwall E.C."/>
            <person name="Glasner J.D."/>
            <person name="Perna N.T."/>
        </authorList>
    </citation>
    <scope>NUCLEOTIDE SEQUENCE [LARGE SCALE GENOMIC DNA]</scope>
    <source>
        <strain evidence="2 3">ATCC 33852</strain>
    </source>
</reference>
<organism evidence="2 3">
    <name type="scientific">Ewingella americana (strain ATCC 33852 / DSM 4580 / CCUG 14506 / JCM 5911 / LMG 7869 / NCTC 12157 / CDC 1468-78)</name>
    <dbReference type="NCBI Taxonomy" id="910964"/>
    <lineage>
        <taxon>Bacteria</taxon>
        <taxon>Pseudomonadati</taxon>
        <taxon>Pseudomonadota</taxon>
        <taxon>Gammaproteobacteria</taxon>
        <taxon>Enterobacterales</taxon>
        <taxon>Yersiniaceae</taxon>
        <taxon>Ewingella</taxon>
    </lineage>
</organism>
<dbReference type="eggNOG" id="COG0860">
    <property type="taxonomic scope" value="Bacteria"/>
</dbReference>
<protein>
    <submittedName>
        <fullName evidence="2">N-acetylmuramoyl-L-alanine amidase</fullName>
        <ecNumber evidence="2">3.5.1.28</ecNumber>
    </submittedName>
</protein>
<gene>
    <name evidence="2" type="ORF">GEAM_4461</name>
</gene>
<keyword evidence="3" id="KW-1185">Reference proteome</keyword>
<dbReference type="Gene3D" id="2.60.40.3500">
    <property type="match status" value="1"/>
</dbReference>
<dbReference type="OrthoDB" id="9806267at2"/>
<name>A0A085FZR0_EWIA3</name>
<keyword evidence="2" id="KW-0378">Hydrolase</keyword>
<evidence type="ECO:0000313" key="3">
    <source>
        <dbReference type="Proteomes" id="UP000028640"/>
    </source>
</evidence>
<accession>A0A085FZR0</accession>
<evidence type="ECO:0000256" key="1">
    <source>
        <dbReference type="SAM" id="MobiDB-lite"/>
    </source>
</evidence>
<feature type="non-terminal residue" evidence="2">
    <location>
        <position position="1"/>
    </location>
</feature>
<dbReference type="EC" id="3.5.1.28" evidence="2"/>
<feature type="compositionally biased region" description="Basic and acidic residues" evidence="1">
    <location>
        <begin position="72"/>
        <end position="83"/>
    </location>
</feature>
<sequence>QFDKTTVRLVMELKKQINPHVFTLKPVAGIHNRLVVDLYPQEGAVSAEDDPLLALLEDYNKGDVARTLPPETAKDGKAGRERPLIIMLDPGH</sequence>
<feature type="region of interest" description="Disordered" evidence="1">
    <location>
        <begin position="66"/>
        <end position="92"/>
    </location>
</feature>
<dbReference type="AlphaFoldDB" id="A0A085FZR0"/>
<dbReference type="Proteomes" id="UP000028640">
    <property type="component" value="Unassembled WGS sequence"/>
</dbReference>
<proteinExistence type="predicted"/>
<feature type="non-terminal residue" evidence="2">
    <location>
        <position position="92"/>
    </location>
</feature>